<dbReference type="RefSeq" id="WP_033364511.1">
    <property type="nucleotide sequence ID" value="NZ_CP073767.1"/>
</dbReference>
<dbReference type="Proteomes" id="UP001058003">
    <property type="component" value="Chromosome"/>
</dbReference>
<evidence type="ECO:0000313" key="3">
    <source>
        <dbReference type="Proteomes" id="UP001058003"/>
    </source>
</evidence>
<organism evidence="2 3">
    <name type="scientific">Dactylosporangium aurantiacum</name>
    <dbReference type="NCBI Taxonomy" id="35754"/>
    <lineage>
        <taxon>Bacteria</taxon>
        <taxon>Bacillati</taxon>
        <taxon>Actinomycetota</taxon>
        <taxon>Actinomycetes</taxon>
        <taxon>Micromonosporales</taxon>
        <taxon>Micromonosporaceae</taxon>
        <taxon>Dactylosporangium</taxon>
    </lineage>
</organism>
<sequence length="617" mass="64299">MTLVTVAATVTSAGASTYGDVGNLSYNVGSTVYVAAQDGSGAKVLATDVVGKGAWSPDGSRFAYLSTDGSIKTVRYDGGPALTLTDPYYGTVTDPTWNATGDLIYYESNRQLKSTSSDGTFYVDYLGGNPESQHVDVNPSVSLYGDVIFEREGAIYKWEEGGFYHVKLIDDGTNPDFAPDGERFVYLAAGDLWIADIDGGNRVQLTTGGDATDPAYAPDGESVVYATTGAVIKRVDVASKQVSTVKSGGTTPVLQGLQRDAVNRVWGNDGTETAIATSQRNFGDGDANAVVLSRSDTYLDALVGSALAVNEHAPLLITKPGNTVEARVLAEIKRVLGSTGTIYLLGGTLALPQGIQTQLKNLGYQVTRLWGATHFETAIAIDQQITGGETPAAAIVTTGANYYDALAAGAAAGANPGTVIVLTDGEEMPDVSADYLNHLNPDYENGGTLIVTAGGPGDTALLQADLDWPNGSPYYPLVGDNEMDTAIALASFFFAAPFNVALSTNRGWQDALTGGAMIGGTYGPLLLTDPDQLYGPVAQYLSEGSGSIHEAVMLGGYLALPDALIAPIGDSICVAGHYDYNPHDAAAAGRSAKRSLAAKRTTTSVPGVNKATPKLYK</sequence>
<dbReference type="InterPro" id="IPR007253">
    <property type="entry name" value="Cell_wall-bd_2"/>
</dbReference>
<dbReference type="InterPro" id="IPR011659">
    <property type="entry name" value="WD40"/>
</dbReference>
<gene>
    <name evidence="2" type="ORF">Daura_02025</name>
</gene>
<dbReference type="Pfam" id="PF07676">
    <property type="entry name" value="PD40"/>
    <property type="match status" value="2"/>
</dbReference>
<evidence type="ECO:0000256" key="1">
    <source>
        <dbReference type="SAM" id="MobiDB-lite"/>
    </source>
</evidence>
<accession>A0A9Q9IKK7</accession>
<dbReference type="PANTHER" id="PTHR30032:SF8">
    <property type="entry name" value="GERMINATION-SPECIFIC N-ACETYLMURAMOYL-L-ALANINE AMIDASE"/>
    <property type="match status" value="1"/>
</dbReference>
<protein>
    <submittedName>
        <fullName evidence="2">Cell wall-binding repeat-containing protein</fullName>
    </submittedName>
</protein>
<dbReference type="SUPFAM" id="SSF82171">
    <property type="entry name" value="DPP6 N-terminal domain-like"/>
    <property type="match status" value="1"/>
</dbReference>
<dbReference type="AlphaFoldDB" id="A0A9Q9IKK7"/>
<evidence type="ECO:0000313" key="2">
    <source>
        <dbReference type="EMBL" id="UWZ55084.1"/>
    </source>
</evidence>
<reference evidence="2" key="1">
    <citation type="submission" date="2021-04" db="EMBL/GenBank/DDBJ databases">
        <title>Dactylosporangium aurantiacum NRRL B-8018 full assembly.</title>
        <authorList>
            <person name="Hartkoorn R.C."/>
            <person name="Beaudoing E."/>
            <person name="Hot D."/>
        </authorList>
    </citation>
    <scope>NUCLEOTIDE SEQUENCE</scope>
    <source>
        <strain evidence="2">NRRL B-8018</strain>
    </source>
</reference>
<dbReference type="PANTHER" id="PTHR30032">
    <property type="entry name" value="N-ACETYLMURAMOYL-L-ALANINE AMIDASE-RELATED"/>
    <property type="match status" value="1"/>
</dbReference>
<dbReference type="Pfam" id="PF04122">
    <property type="entry name" value="CW_binding_2"/>
    <property type="match status" value="3"/>
</dbReference>
<dbReference type="InterPro" id="IPR011042">
    <property type="entry name" value="6-blade_b-propeller_TolB-like"/>
</dbReference>
<dbReference type="Gene3D" id="2.120.10.30">
    <property type="entry name" value="TolB, C-terminal domain"/>
    <property type="match status" value="2"/>
</dbReference>
<dbReference type="EMBL" id="CP073767">
    <property type="protein sequence ID" value="UWZ55084.1"/>
    <property type="molecule type" value="Genomic_DNA"/>
</dbReference>
<feature type="region of interest" description="Disordered" evidence="1">
    <location>
        <begin position="598"/>
        <end position="617"/>
    </location>
</feature>
<name>A0A9Q9IKK7_9ACTN</name>
<keyword evidence="3" id="KW-1185">Reference proteome</keyword>
<proteinExistence type="predicted"/>
<dbReference type="InterPro" id="IPR051922">
    <property type="entry name" value="Bact_Sporulation_Assoc"/>
</dbReference>
<dbReference type="KEGG" id="daur:Daura_02025"/>